<dbReference type="Proteomes" id="UP000034324">
    <property type="component" value="Unassembled WGS sequence"/>
</dbReference>
<sequence>LYNDIPISSTSQGQTVLDTSSTEPPILQIDQQTINPTIILTGNANYDETPPVTTVQLSGTQGLNNWFKSDVTVTFNATDESGIEKTEYTLDNGVTIQVYSQPFTISQEGISKLKFRSIDKAGNEENPKEQEIKIDKTPPEAMVQFNLTTQNLEINGQEITPGEIIITDEAGNTTKLQVEPKDKKRKEKLEIKSISYNDGPTINLPDNKFEVKFKLDKKTGRLEDLDQTIKIKGEEKLKAKYNPKKDLTRIEIKEQGEEKRIEERNGIILLQLLTNKGQLETNF</sequence>
<comment type="caution">
    <text evidence="2">The sequence shown here is derived from an EMBL/GenBank/DDBJ whole genome shotgun (WGS) entry which is preliminary data.</text>
</comment>
<name>A0A0G0KS43_9BACT</name>
<dbReference type="NCBIfam" id="NF047446">
    <property type="entry name" value="barrel_OmpL47"/>
    <property type="match status" value="1"/>
</dbReference>
<dbReference type="AlphaFoldDB" id="A0A0G0KS43"/>
<feature type="region of interest" description="Disordered" evidence="1">
    <location>
        <begin position="1"/>
        <end position="20"/>
    </location>
</feature>
<reference evidence="2 3" key="1">
    <citation type="journal article" date="2015" name="Nature">
        <title>rRNA introns, odd ribosomes, and small enigmatic genomes across a large radiation of phyla.</title>
        <authorList>
            <person name="Brown C.T."/>
            <person name="Hug L.A."/>
            <person name="Thomas B.C."/>
            <person name="Sharon I."/>
            <person name="Castelle C.J."/>
            <person name="Singh A."/>
            <person name="Wilkins M.J."/>
            <person name="Williams K.H."/>
            <person name="Banfield J.F."/>
        </authorList>
    </citation>
    <scope>NUCLEOTIDE SEQUENCE [LARGE SCALE GENOMIC DNA]</scope>
</reference>
<dbReference type="InterPro" id="IPR058094">
    <property type="entry name" value="Ig-like_OmpL47-like"/>
</dbReference>
<gene>
    <name evidence="2" type="ORF">US99_C0024G0012</name>
</gene>
<organism evidence="2 3">
    <name type="scientific">Candidatus Daviesbacteria bacterium GW2011_GWF2_38_6</name>
    <dbReference type="NCBI Taxonomy" id="1618432"/>
    <lineage>
        <taxon>Bacteria</taxon>
        <taxon>Candidatus Daviesiibacteriota</taxon>
    </lineage>
</organism>
<feature type="non-terminal residue" evidence="2">
    <location>
        <position position="1"/>
    </location>
</feature>
<accession>A0A0G0KS43</accession>
<dbReference type="EMBL" id="LBVC01000024">
    <property type="protein sequence ID" value="KKQ78345.1"/>
    <property type="molecule type" value="Genomic_DNA"/>
</dbReference>
<evidence type="ECO:0000313" key="3">
    <source>
        <dbReference type="Proteomes" id="UP000034324"/>
    </source>
</evidence>
<evidence type="ECO:0000313" key="2">
    <source>
        <dbReference type="EMBL" id="KKQ78345.1"/>
    </source>
</evidence>
<proteinExistence type="predicted"/>
<evidence type="ECO:0000256" key="1">
    <source>
        <dbReference type="SAM" id="MobiDB-lite"/>
    </source>
</evidence>
<dbReference type="Gene3D" id="3.30.1920.20">
    <property type="match status" value="1"/>
</dbReference>
<protein>
    <submittedName>
        <fullName evidence="2">Carbohydrate binding family 6</fullName>
    </submittedName>
</protein>